<gene>
    <name evidence="2" type="ORF">L596_029254</name>
</gene>
<evidence type="ECO:0000313" key="2">
    <source>
        <dbReference type="EMBL" id="TKR59609.1"/>
    </source>
</evidence>
<protein>
    <submittedName>
        <fullName evidence="2">Uncharacterized protein</fullName>
    </submittedName>
</protein>
<proteinExistence type="predicted"/>
<evidence type="ECO:0000313" key="3">
    <source>
        <dbReference type="Proteomes" id="UP000298663"/>
    </source>
</evidence>
<evidence type="ECO:0000256" key="1">
    <source>
        <dbReference type="SAM" id="MobiDB-lite"/>
    </source>
</evidence>
<dbReference type="EMBL" id="AZBU02000012">
    <property type="protein sequence ID" value="TKR59609.1"/>
    <property type="molecule type" value="Genomic_DNA"/>
</dbReference>
<feature type="compositionally biased region" description="Polar residues" evidence="1">
    <location>
        <begin position="1"/>
        <end position="10"/>
    </location>
</feature>
<reference evidence="2 3" key="2">
    <citation type="journal article" date="2019" name="G3 (Bethesda)">
        <title>Hybrid Assembly of the Genome of the Entomopathogenic Nematode Steinernema carpocapsae Identifies the X-Chromosome.</title>
        <authorList>
            <person name="Serra L."/>
            <person name="Macchietto M."/>
            <person name="Macias-Munoz A."/>
            <person name="McGill C.J."/>
            <person name="Rodriguez I.M."/>
            <person name="Rodriguez B."/>
            <person name="Murad R."/>
            <person name="Mortazavi A."/>
        </authorList>
    </citation>
    <scope>NUCLEOTIDE SEQUENCE [LARGE SCALE GENOMIC DNA]</scope>
    <source>
        <strain evidence="2 3">ALL</strain>
    </source>
</reference>
<comment type="caution">
    <text evidence="2">The sequence shown here is derived from an EMBL/GenBank/DDBJ whole genome shotgun (WGS) entry which is preliminary data.</text>
</comment>
<organism evidence="2 3">
    <name type="scientific">Steinernema carpocapsae</name>
    <name type="common">Entomopathogenic nematode</name>
    <dbReference type="NCBI Taxonomy" id="34508"/>
    <lineage>
        <taxon>Eukaryota</taxon>
        <taxon>Metazoa</taxon>
        <taxon>Ecdysozoa</taxon>
        <taxon>Nematoda</taxon>
        <taxon>Chromadorea</taxon>
        <taxon>Rhabditida</taxon>
        <taxon>Tylenchina</taxon>
        <taxon>Panagrolaimomorpha</taxon>
        <taxon>Strongyloidoidea</taxon>
        <taxon>Steinernematidae</taxon>
        <taxon>Steinernema</taxon>
    </lineage>
</organism>
<keyword evidence="3" id="KW-1185">Reference proteome</keyword>
<feature type="region of interest" description="Disordered" evidence="1">
    <location>
        <begin position="1"/>
        <end position="22"/>
    </location>
</feature>
<sequence length="166" mass="18965">MQSYTDRNNPPNSPEANAKRPVVQTKLNGLGFKRLVIISSAITQILGNRGGEGNAPAMRSLQEGCLRRTVQPSHLHHLEHATFTSLGFRRSRRSRTESGSLDIGYKFHCFDFRFLPSLCPHFSIILIDPIRSPSRRRTCLEYRFCVHLRVGDSRRSVLLIRVLSHR</sequence>
<accession>A0A4U5LU34</accession>
<dbReference type="Proteomes" id="UP000298663">
    <property type="component" value="Unassembled WGS sequence"/>
</dbReference>
<reference evidence="2 3" key="1">
    <citation type="journal article" date="2015" name="Genome Biol.">
        <title>Comparative genomics of Steinernema reveals deeply conserved gene regulatory networks.</title>
        <authorList>
            <person name="Dillman A.R."/>
            <person name="Macchietto M."/>
            <person name="Porter C.F."/>
            <person name="Rogers A."/>
            <person name="Williams B."/>
            <person name="Antoshechkin I."/>
            <person name="Lee M.M."/>
            <person name="Goodwin Z."/>
            <person name="Lu X."/>
            <person name="Lewis E.E."/>
            <person name="Goodrich-Blair H."/>
            <person name="Stock S.P."/>
            <person name="Adams B.J."/>
            <person name="Sternberg P.W."/>
            <person name="Mortazavi A."/>
        </authorList>
    </citation>
    <scope>NUCLEOTIDE SEQUENCE [LARGE SCALE GENOMIC DNA]</scope>
    <source>
        <strain evidence="2 3">ALL</strain>
    </source>
</reference>
<dbReference type="AlphaFoldDB" id="A0A4U5LU34"/>
<name>A0A4U5LU34_STECR</name>